<sequence>MNNLAELLADLGLENNIALEDIPGIDLYMDQVIQLFEKNFGNSTRNEEEKVLTKTMINNYAKGKLFFPIKNKKYSKEHLILISLIYQLKGGLSIQDIKQTLEGINSRTESGEFPLDQFYRSYLNLHEKNIEVFNQDVLEREKDAKAEVKKLDAEDSEELETILLIASMINISNFYRRTAEKLVDQLADKHTKKG</sequence>
<dbReference type="Proteomes" id="UP000279911">
    <property type="component" value="Unassembled WGS sequence"/>
</dbReference>
<dbReference type="InterPro" id="IPR014975">
    <property type="entry name" value="DUF1836"/>
</dbReference>
<comment type="caution">
    <text evidence="1">The sequence shown here is derived from an EMBL/GenBank/DDBJ whole genome shotgun (WGS) entry which is preliminary data.</text>
</comment>
<dbReference type="EMBL" id="RSFW01000014">
    <property type="protein sequence ID" value="RSD26613.1"/>
    <property type="molecule type" value="Genomic_DNA"/>
</dbReference>
<evidence type="ECO:0000313" key="1">
    <source>
        <dbReference type="EMBL" id="RSD26613.1"/>
    </source>
</evidence>
<dbReference type="PANTHER" id="PTHR40056">
    <property type="entry name" value="HYPOTHETICAL CYTOSOLIC PROTEIN"/>
    <property type="match status" value="1"/>
</dbReference>
<evidence type="ECO:0000313" key="2">
    <source>
        <dbReference type="Proteomes" id="UP000279911"/>
    </source>
</evidence>
<gene>
    <name evidence="1" type="ORF">EJA10_12075</name>
</gene>
<organism evidence="1 2">
    <name type="scientific">Mesobacillus subterraneus</name>
    <dbReference type="NCBI Taxonomy" id="285983"/>
    <lineage>
        <taxon>Bacteria</taxon>
        <taxon>Bacillati</taxon>
        <taxon>Bacillota</taxon>
        <taxon>Bacilli</taxon>
        <taxon>Bacillales</taxon>
        <taxon>Bacillaceae</taxon>
        <taxon>Mesobacillus</taxon>
    </lineage>
</organism>
<protein>
    <submittedName>
        <fullName evidence="1">DUF1836 domain-containing protein</fullName>
    </submittedName>
</protein>
<dbReference type="STRING" id="285983.UB32_02385"/>
<dbReference type="OrthoDB" id="3191472at2"/>
<dbReference type="RefSeq" id="WP_125480272.1">
    <property type="nucleotide sequence ID" value="NZ_RSFW01000014.1"/>
</dbReference>
<dbReference type="Pfam" id="PF08876">
    <property type="entry name" value="DUF1836"/>
    <property type="match status" value="1"/>
</dbReference>
<accession>A0A3R9FHL4</accession>
<reference evidence="2" key="1">
    <citation type="submission" date="2018-12" db="EMBL/GenBank/DDBJ databases">
        <title>Bacillus chawlae sp. nov., Bacillus glennii sp. nov., and Bacillus saganii sp. nov. Isolated from the Vehicle Assembly Building at Kennedy Space Center where the Viking Spacecraft were Assembled.</title>
        <authorList>
            <person name="Seuylemezian A."/>
            <person name="Vaishampayan P."/>
        </authorList>
    </citation>
    <scope>NUCLEOTIDE SEQUENCE [LARGE SCALE GENOMIC DNA]</scope>
    <source>
        <strain evidence="2">DSM 13966</strain>
    </source>
</reference>
<name>A0A3R9FHL4_9BACI</name>
<dbReference type="AlphaFoldDB" id="A0A3R9FHL4"/>
<dbReference type="PANTHER" id="PTHR40056:SF1">
    <property type="entry name" value="DUF1836 DOMAIN-CONTAINING PROTEIN"/>
    <property type="match status" value="1"/>
</dbReference>
<proteinExistence type="predicted"/>